<reference evidence="2" key="1">
    <citation type="submission" date="2023-08" db="EMBL/GenBank/DDBJ databases">
        <authorList>
            <person name="Chen Y."/>
            <person name="Shah S."/>
            <person name="Dougan E. K."/>
            <person name="Thang M."/>
            <person name="Chan C."/>
        </authorList>
    </citation>
    <scope>NUCLEOTIDE SEQUENCE</scope>
</reference>
<dbReference type="PANTHER" id="PTHR43539">
    <property type="entry name" value="FLAVIN-BINDING MONOOXYGENASE-LIKE PROTEIN (AFU_ORTHOLOGUE AFUA_4G09220)"/>
    <property type="match status" value="1"/>
</dbReference>
<dbReference type="PANTHER" id="PTHR43539:SF78">
    <property type="entry name" value="FLAVIN-CONTAINING MONOOXYGENASE"/>
    <property type="match status" value="1"/>
</dbReference>
<evidence type="ECO:0000313" key="3">
    <source>
        <dbReference type="Proteomes" id="UP001178507"/>
    </source>
</evidence>
<gene>
    <name evidence="2" type="ORF">EVOR1521_LOCUS24520</name>
</gene>
<dbReference type="AlphaFoldDB" id="A0AA36J933"/>
<accession>A0AA36J933</accession>
<keyword evidence="1" id="KW-0560">Oxidoreductase</keyword>
<dbReference type="Proteomes" id="UP001178507">
    <property type="component" value="Unassembled WGS sequence"/>
</dbReference>
<organism evidence="2 3">
    <name type="scientific">Effrenium voratum</name>
    <dbReference type="NCBI Taxonomy" id="2562239"/>
    <lineage>
        <taxon>Eukaryota</taxon>
        <taxon>Sar</taxon>
        <taxon>Alveolata</taxon>
        <taxon>Dinophyceae</taxon>
        <taxon>Suessiales</taxon>
        <taxon>Symbiodiniaceae</taxon>
        <taxon>Effrenium</taxon>
    </lineage>
</organism>
<dbReference type="GO" id="GO:0050660">
    <property type="term" value="F:flavin adenine dinucleotide binding"/>
    <property type="evidence" value="ECO:0007669"/>
    <property type="project" value="TreeGrafter"/>
</dbReference>
<name>A0AA36J933_9DINO</name>
<sequence>MVQYKILGPGIQPASQTPAQTELRVHGTDEVMTLPVVTSTKVLELKEFLSAKLGIEPSDLQFITRAGCSWRKQLDHEEVRRKVLVSGIRSFKPQKAQYQAPFLIIGAGHIGLRHGIYLLQRGFTNFVIVDRRNKVGGTSWISQANKTSKLQTELGTYHLQFDENNPVPVGMSTWPSRDELLEHFAKVSDEYGLTPYIRLQTNVKRVDVVGKTSVDGPLGDVHTEAVDENYSGVDTPLPTGREIKTFPASCAFMYPGNLSLPRKYEYKGEDLFNGYMEYAMFDTVNYDEVVRGKVVMIAGHGAFGVENIRTCCEYSAKKIYMVCRRRNLACPRVCSWLANQSDPPIPGSLFVDSLVPAYQLVDSDPWTHHSVTANANRTSVHINQKSRFGIGDVYFLAISMGKCEVIVDDVKRLSEDKVHLESGRELQVQTILKVFGFTGLYEVDRLLKIKTMTGWWAEGDNRRYVASENPGVYAANFASTSLSPGALGWSQQATHMMWFPKDWNRLVASGALPSNKADDEISRPAYVLDAVTALSMQFMIPTICPALGEVQMNNAVIKRSKQLECHPVERFLEECANEWDWYGKTWKEEDPSLKDPPSYPYTLTMVKDYLRSAGQSAIKS</sequence>
<dbReference type="InterPro" id="IPR050982">
    <property type="entry name" value="Auxin_biosynth/cation_transpt"/>
</dbReference>
<keyword evidence="3" id="KW-1185">Reference proteome</keyword>
<dbReference type="Gene3D" id="3.50.50.60">
    <property type="entry name" value="FAD/NAD(P)-binding domain"/>
    <property type="match status" value="1"/>
</dbReference>
<dbReference type="EMBL" id="CAUJNA010003411">
    <property type="protein sequence ID" value="CAJ1401352.1"/>
    <property type="molecule type" value="Genomic_DNA"/>
</dbReference>
<evidence type="ECO:0000313" key="2">
    <source>
        <dbReference type="EMBL" id="CAJ1401352.1"/>
    </source>
</evidence>
<dbReference type="GO" id="GO:0004497">
    <property type="term" value="F:monooxygenase activity"/>
    <property type="evidence" value="ECO:0007669"/>
    <property type="project" value="TreeGrafter"/>
</dbReference>
<dbReference type="SUPFAM" id="SSF51905">
    <property type="entry name" value="FAD/NAD(P)-binding domain"/>
    <property type="match status" value="1"/>
</dbReference>
<proteinExistence type="predicted"/>
<protein>
    <recommendedName>
        <fullName evidence="4">Flavin-containing monooxygenase</fullName>
    </recommendedName>
</protein>
<comment type="caution">
    <text evidence="2">The sequence shown here is derived from an EMBL/GenBank/DDBJ whole genome shotgun (WGS) entry which is preliminary data.</text>
</comment>
<evidence type="ECO:0008006" key="4">
    <source>
        <dbReference type="Google" id="ProtNLM"/>
    </source>
</evidence>
<evidence type="ECO:0000256" key="1">
    <source>
        <dbReference type="ARBA" id="ARBA00023002"/>
    </source>
</evidence>
<dbReference type="InterPro" id="IPR036188">
    <property type="entry name" value="FAD/NAD-bd_sf"/>
</dbReference>